<gene>
    <name evidence="1" type="ordered locus">TGAM_1287</name>
</gene>
<reference evidence="1 2" key="1">
    <citation type="journal article" date="2007" name="Genome Biol.">
        <title>Genome analysis and genome-wide proteomics of Thermococcus gammatolerans, the most radioresistant organism known amongst the Archaea.</title>
        <authorList>
            <person name="Zivanovic Y."/>
            <person name="Armengaud J."/>
            <person name="Lagorce A."/>
            <person name="Leplat C."/>
            <person name="Guerin P."/>
            <person name="Dutertre M."/>
            <person name="Anthouard V."/>
            <person name="Forterre P."/>
            <person name="Wincker P."/>
            <person name="Confalonieri F."/>
        </authorList>
    </citation>
    <scope>NUCLEOTIDE SEQUENCE [LARGE SCALE GENOMIC DNA]</scope>
    <source>
        <strain evidence="2">DSM 15229 / JCM 11827 / EJ3</strain>
    </source>
</reference>
<dbReference type="HOGENOM" id="CLU_616272_0_0_2"/>
<name>C5A6C7_THEGJ</name>
<proteinExistence type="predicted"/>
<dbReference type="KEGG" id="tga:TGAM_1287"/>
<dbReference type="PANTHER" id="PTHR38075">
    <property type="entry name" value="DUF4139 DOMAIN-CONTAINING PROTEIN"/>
    <property type="match status" value="1"/>
</dbReference>
<organism evidence="1 2">
    <name type="scientific">Thermococcus gammatolerans (strain DSM 15229 / JCM 11827 / EJ3)</name>
    <dbReference type="NCBI Taxonomy" id="593117"/>
    <lineage>
        <taxon>Archaea</taxon>
        <taxon>Methanobacteriati</taxon>
        <taxon>Methanobacteriota</taxon>
        <taxon>Thermococci</taxon>
        <taxon>Thermococcales</taxon>
        <taxon>Thermococcaceae</taxon>
        <taxon>Thermococcus</taxon>
    </lineage>
</organism>
<dbReference type="PANTHER" id="PTHR38075:SF1">
    <property type="entry name" value="DUF4139 DOMAIN-CONTAINING PROTEIN"/>
    <property type="match status" value="1"/>
</dbReference>
<evidence type="ECO:0000313" key="2">
    <source>
        <dbReference type="Proteomes" id="UP000001488"/>
    </source>
</evidence>
<dbReference type="eggNOG" id="arCOG03524">
    <property type="taxonomic scope" value="Archaea"/>
</dbReference>
<evidence type="ECO:0000313" key="1">
    <source>
        <dbReference type="EMBL" id="ACS33789.1"/>
    </source>
</evidence>
<dbReference type="GeneID" id="7987933"/>
<protein>
    <submittedName>
        <fullName evidence="1">Uncharacterized protein</fullName>
    </submittedName>
</protein>
<sequence>MRNAFKVLAGVALVIILMVALHGTEQIRAASSDTTVALYDSAEIGVISEVLNLSLKKGINRVQLDDLAGLNVEEITVRPLDPNVQFLGLYSSESSENMYDSNVGSDVEVKTSSGDVIRGKFLGLKDGKLVIQGEDGLYAVNPSELVYFKASRMEKKGGVYALFSAPEDGKYAVEVTYRVPGMSWGSRYKLYLGEKTARLFGYIIVKNPTSKEYENAKVALVSGDVQFYSPYSPRYVYTLAVAAEKSGGSQGEPVKVEAFHVYPLGPTDIKAASTMMIPYISTEVEIKRQYLYESWSYDRTANVYESISFKADRVLPAGVVEIYRETEGGNLLIGENHIEHTPKGDVVRIGIGKDYDLKGTTKVLDSEHGEGWAKYRIKVTIENFGDESKTVIVRHYKYGGKLISSTISPSDETAQYVEFILTVPAGGSRSVTFEYEVNW</sequence>
<keyword evidence="2" id="KW-1185">Reference proteome</keyword>
<accession>C5A6C7</accession>
<dbReference type="EMBL" id="CP001398">
    <property type="protein sequence ID" value="ACS33789.1"/>
    <property type="molecule type" value="Genomic_DNA"/>
</dbReference>
<dbReference type="PATRIC" id="fig|593117.10.peg.1284"/>
<dbReference type="Proteomes" id="UP000001488">
    <property type="component" value="Chromosome"/>
</dbReference>
<dbReference type="PaxDb" id="593117-TGAM_1287"/>
<dbReference type="RefSeq" id="WP_015858901.1">
    <property type="nucleotide sequence ID" value="NC_012804.1"/>
</dbReference>
<dbReference type="AlphaFoldDB" id="C5A6C7"/>
<dbReference type="STRING" id="593117.TGAM_1287"/>
<dbReference type="OrthoDB" id="121492at2157"/>